<gene>
    <name evidence="3" type="ORF">DWB62_004120</name>
    <name evidence="2" type="ORF">GNY23_04120</name>
</gene>
<dbReference type="AlphaFoldDB" id="A0A7M4D2W6"/>
<protein>
    <submittedName>
        <fullName evidence="2">YfhO family protein</fullName>
    </submittedName>
</protein>
<keyword evidence="4" id="KW-1185">Reference proteome</keyword>
<evidence type="ECO:0000313" key="2">
    <source>
        <dbReference type="EMBL" id="MUP36995.1"/>
    </source>
</evidence>
<keyword evidence="1" id="KW-0472">Membrane</keyword>
<dbReference type="Pfam" id="PF09586">
    <property type="entry name" value="YfhO"/>
    <property type="match status" value="1"/>
</dbReference>
<keyword evidence="1" id="KW-0812">Transmembrane</keyword>
<proteinExistence type="predicted"/>
<dbReference type="Proteomes" id="UP000285951">
    <property type="component" value="Unassembled WGS sequence"/>
</dbReference>
<dbReference type="RefSeq" id="WP_156194841.1">
    <property type="nucleotide sequence ID" value="NZ_QTZN02000006.1"/>
</dbReference>
<dbReference type="PANTHER" id="PTHR38454">
    <property type="entry name" value="INTEGRAL MEMBRANE PROTEIN-RELATED"/>
    <property type="match status" value="1"/>
</dbReference>
<sequence length="870" mass="98279">MSFKSIIKSLIPHLSAIIIFLIIGFAFFQPILDGKQLRKGDTLNALGYKKEIMDFRKSTGEDPLWTNSMFGGMPAYQITVEYKSKFMQFFKEAMELHTPSPVRYLMIYLIGFYILLISLRVNPWLSIGGAIAYAFSTYFIIIIGAGHLWKVNALAFIPPALAGILLTLRGKYILGGLLASFFLILELYSNHIQMTYYFLITVLCIVAFDFYYRWKQKELKQFFTAIGVLVIASILAVGVNSSNLYNSYEYGKQTIRGKSELTFGEKGNKTGGLDKDYATQWSYGVQETLTLLIPNAKGGAGSPQEATQLVSYLSGGQIENVTKYYDIEPIKDHHYWGNQPFTAGPVYVGAVILFLFFLGLIIVPGHFKWGLLTASILAIMLSWGHNFQFLTDLFLDYFPLYNKFRVVSSILVVVELCVPILAILAVKKVLDEPEILQKKVKLFSVKSNVLILPLLLTAGISLLLYLLPSQFMDFITKPETSYFAQIKSGNPNAVTYINQIESDIFNARVSIFRADALRTILFVGLIAVLLFGYSKKWFQANILIAGVVVLILVDLWPVNKRFLNADSFVPKKELKIAFNPTQADFEILQSEFSSRPELQPLAKKAQDEYKKENRRASKLEWAIVPFTVLNQHSNYRVLNTSVQTWQNASTSFYHKSIGGYHGAKLRRYQELIDHHITKNNMKVINMLNTKYIITPDKEKGNQAQLNPDALGEAWIVPNYKIVANADEEIMALNTFDPAKEALVDKRFASQLQGFTSQADSLATIAMKTYAPNKITYQFNAKSDQLVVFSDIYYQPGWNAYVDGKLTPHFRANYILRAMKVPGGKHQIVFKFEPKAMTVTENISVASMVLFFLLLAGGIAFGIKNIRKETI</sequence>
<feature type="transmembrane region" description="Helical" evidence="1">
    <location>
        <begin position="6"/>
        <end position="28"/>
    </location>
</feature>
<feature type="transmembrane region" description="Helical" evidence="1">
    <location>
        <begin position="127"/>
        <end position="149"/>
    </location>
</feature>
<comment type="caution">
    <text evidence="2">The sequence shown here is derived from an EMBL/GenBank/DDBJ whole genome shotgun (WGS) entry which is preliminary data.</text>
</comment>
<feature type="transmembrane region" description="Helical" evidence="1">
    <location>
        <begin position="516"/>
        <end position="533"/>
    </location>
</feature>
<dbReference type="EMBL" id="WOTW01000006">
    <property type="protein sequence ID" value="MUP36995.1"/>
    <property type="molecule type" value="Genomic_DNA"/>
</dbReference>
<dbReference type="EMBL" id="QTZN02000006">
    <property type="protein sequence ID" value="MVB06200.1"/>
    <property type="molecule type" value="Genomic_DNA"/>
</dbReference>
<dbReference type="PANTHER" id="PTHR38454:SF1">
    <property type="entry name" value="INTEGRAL MEMBRANE PROTEIN"/>
    <property type="match status" value="1"/>
</dbReference>
<feature type="transmembrane region" description="Helical" evidence="1">
    <location>
        <begin position="170"/>
        <end position="188"/>
    </location>
</feature>
<keyword evidence="1" id="KW-1133">Transmembrane helix</keyword>
<feature type="transmembrane region" description="Helical" evidence="1">
    <location>
        <begin position="194"/>
        <end position="212"/>
    </location>
</feature>
<evidence type="ECO:0000256" key="1">
    <source>
        <dbReference type="SAM" id="Phobius"/>
    </source>
</evidence>
<feature type="transmembrane region" description="Helical" evidence="1">
    <location>
        <begin position="447"/>
        <end position="467"/>
    </location>
</feature>
<organism evidence="2 5">
    <name type="scientific">Labilibaculum euxinus</name>
    <dbReference type="NCBI Taxonomy" id="2686357"/>
    <lineage>
        <taxon>Bacteria</taxon>
        <taxon>Pseudomonadati</taxon>
        <taxon>Bacteroidota</taxon>
        <taxon>Bacteroidia</taxon>
        <taxon>Marinilabiliales</taxon>
        <taxon>Marinifilaceae</taxon>
        <taxon>Labilibaculum</taxon>
    </lineage>
</organism>
<dbReference type="InterPro" id="IPR018580">
    <property type="entry name" value="Uncharacterised_YfhO"/>
</dbReference>
<name>A0A7M4D2W6_9BACT</name>
<dbReference type="OrthoDB" id="9772884at2"/>
<dbReference type="Proteomes" id="UP000462449">
    <property type="component" value="Unassembled WGS sequence"/>
</dbReference>
<feature type="transmembrane region" description="Helical" evidence="1">
    <location>
        <begin position="219"/>
        <end position="239"/>
    </location>
</feature>
<accession>A0A7M4D2W6</accession>
<reference evidence="2 5" key="2">
    <citation type="submission" date="2019-12" db="EMBL/GenBank/DDBJ databases">
        <title>Draft genome sequence of Labilibaculum sp. strain 44 isolated from deep waters of Black Sea.</title>
        <authorList>
            <person name="Yadav S."/>
            <person name="Villanueva L."/>
        </authorList>
    </citation>
    <scope>NUCLEOTIDE SEQUENCE [LARGE SCALE GENOMIC DNA]</scope>
    <source>
        <strain evidence="2 5">44</strain>
    </source>
</reference>
<feature type="transmembrane region" description="Helical" evidence="1">
    <location>
        <begin position="369"/>
        <end position="386"/>
    </location>
</feature>
<feature type="transmembrane region" description="Helical" evidence="1">
    <location>
        <begin position="104"/>
        <end position="121"/>
    </location>
</feature>
<feature type="transmembrane region" description="Helical" evidence="1">
    <location>
        <begin position="842"/>
        <end position="862"/>
    </location>
</feature>
<feature type="transmembrane region" description="Helical" evidence="1">
    <location>
        <begin position="540"/>
        <end position="558"/>
    </location>
</feature>
<evidence type="ECO:0000313" key="5">
    <source>
        <dbReference type="Proteomes" id="UP000462449"/>
    </source>
</evidence>
<feature type="transmembrane region" description="Helical" evidence="1">
    <location>
        <begin position="406"/>
        <end position="426"/>
    </location>
</feature>
<feature type="transmembrane region" description="Helical" evidence="1">
    <location>
        <begin position="344"/>
        <end position="362"/>
    </location>
</feature>
<reference evidence="3 4" key="1">
    <citation type="submission" date="2019-11" db="EMBL/GenBank/DDBJ databases">
        <title>Draft genome sequence of Labilibaculum sp. strain SYP isolated from Black Sea.</title>
        <authorList>
            <person name="Yadav S."/>
            <person name="Villanueva L."/>
        </authorList>
    </citation>
    <scope>NUCLEOTIDE SEQUENCE [LARGE SCALE GENOMIC DNA]</scope>
    <source>
        <strain evidence="3 4">44</strain>
    </source>
</reference>
<evidence type="ECO:0000313" key="4">
    <source>
        <dbReference type="Proteomes" id="UP000285951"/>
    </source>
</evidence>
<evidence type="ECO:0000313" key="3">
    <source>
        <dbReference type="EMBL" id="MVB06200.1"/>
    </source>
</evidence>